<dbReference type="EMBL" id="MFHT01000022">
    <property type="protein sequence ID" value="OGF77318.1"/>
    <property type="molecule type" value="Genomic_DNA"/>
</dbReference>
<dbReference type="InterPro" id="IPR016181">
    <property type="entry name" value="Acyl_CoA_acyltransferase"/>
</dbReference>
<comment type="caution">
    <text evidence="1">The sequence shown here is derived from an EMBL/GenBank/DDBJ whole genome shotgun (WGS) entry which is preliminary data.</text>
</comment>
<dbReference type="Proteomes" id="UP000177723">
    <property type="component" value="Unassembled WGS sequence"/>
</dbReference>
<organism evidence="1 2">
    <name type="scientific">Candidatus Giovannonibacteria bacterium RIFCSPHIGHO2_12_FULL_43_15</name>
    <dbReference type="NCBI Taxonomy" id="1798341"/>
    <lineage>
        <taxon>Bacteria</taxon>
        <taxon>Candidatus Giovannoniibacteriota</taxon>
    </lineage>
</organism>
<accession>A0A1F5WNT6</accession>
<sequence>MNISLVRFGFDREIRAGLIESLISCYRDVFAFEPWSEWLKCQACSKSWGREQEPFLVSRVCPTCVQPLQEFWPADQVLRDLKKEITADASCWLAINHELEVVGFSWGYPITIRALEEKLDIQLSQSLSHYYGCCPDTVVGYQDEVGVRKDYRGIGIAHDMIDRRNDDLVAQGIKIAITRTRQFPGASLTYQWYSAAEYIKVAKYPCDDGRVIQATTFEGLKERLRLKPAMKCE</sequence>
<dbReference type="AlphaFoldDB" id="A0A1F5WNT6"/>
<gene>
    <name evidence="1" type="ORF">A3F23_00495</name>
</gene>
<evidence type="ECO:0008006" key="3">
    <source>
        <dbReference type="Google" id="ProtNLM"/>
    </source>
</evidence>
<reference evidence="1 2" key="1">
    <citation type="journal article" date="2016" name="Nat. Commun.">
        <title>Thousands of microbial genomes shed light on interconnected biogeochemical processes in an aquifer system.</title>
        <authorList>
            <person name="Anantharaman K."/>
            <person name="Brown C.T."/>
            <person name="Hug L.A."/>
            <person name="Sharon I."/>
            <person name="Castelle C.J."/>
            <person name="Probst A.J."/>
            <person name="Thomas B.C."/>
            <person name="Singh A."/>
            <person name="Wilkins M.J."/>
            <person name="Karaoz U."/>
            <person name="Brodie E.L."/>
            <person name="Williams K.H."/>
            <person name="Hubbard S.S."/>
            <person name="Banfield J.F."/>
        </authorList>
    </citation>
    <scope>NUCLEOTIDE SEQUENCE [LARGE SCALE GENOMIC DNA]</scope>
</reference>
<protein>
    <recommendedName>
        <fullName evidence="3">N-acetyltransferase domain-containing protein</fullName>
    </recommendedName>
</protein>
<dbReference type="SUPFAM" id="SSF55729">
    <property type="entry name" value="Acyl-CoA N-acyltransferases (Nat)"/>
    <property type="match status" value="1"/>
</dbReference>
<evidence type="ECO:0000313" key="2">
    <source>
        <dbReference type="Proteomes" id="UP000177723"/>
    </source>
</evidence>
<dbReference type="Gene3D" id="3.40.630.30">
    <property type="match status" value="1"/>
</dbReference>
<evidence type="ECO:0000313" key="1">
    <source>
        <dbReference type="EMBL" id="OGF77318.1"/>
    </source>
</evidence>
<proteinExistence type="predicted"/>
<name>A0A1F5WNT6_9BACT</name>